<evidence type="ECO:0000313" key="10">
    <source>
        <dbReference type="Proteomes" id="UP000239494"/>
    </source>
</evidence>
<keyword evidence="3" id="KW-0805">Transcription regulation</keyword>
<dbReference type="Pfam" id="PF03466">
    <property type="entry name" value="LysR_substrate"/>
    <property type="match status" value="1"/>
</dbReference>
<dbReference type="FunFam" id="1.10.10.10:FF:000456">
    <property type="entry name" value="LysR family transcriptional regulator ArgP"/>
    <property type="match status" value="1"/>
</dbReference>
<evidence type="ECO:0000256" key="5">
    <source>
        <dbReference type="ARBA" id="ARBA00023159"/>
    </source>
</evidence>
<dbReference type="InterPro" id="IPR036390">
    <property type="entry name" value="WH_DNA-bd_sf"/>
</dbReference>
<dbReference type="Proteomes" id="UP000239494">
    <property type="component" value="Unassembled WGS sequence"/>
</dbReference>
<dbReference type="InterPro" id="IPR036388">
    <property type="entry name" value="WH-like_DNA-bd_sf"/>
</dbReference>
<dbReference type="NCBIfam" id="NF002964">
    <property type="entry name" value="PRK03635.1"/>
    <property type="match status" value="1"/>
</dbReference>
<proteinExistence type="inferred from homology"/>
<evidence type="ECO:0000313" key="9">
    <source>
        <dbReference type="EMBL" id="PRY35665.1"/>
    </source>
</evidence>
<dbReference type="OrthoDB" id="3252676at2"/>
<organism evidence="9 10">
    <name type="scientific">Umezawaea tangerina</name>
    <dbReference type="NCBI Taxonomy" id="84725"/>
    <lineage>
        <taxon>Bacteria</taxon>
        <taxon>Bacillati</taxon>
        <taxon>Actinomycetota</taxon>
        <taxon>Actinomycetes</taxon>
        <taxon>Pseudonocardiales</taxon>
        <taxon>Pseudonocardiaceae</taxon>
        <taxon>Umezawaea</taxon>
    </lineage>
</organism>
<reference evidence="9 10" key="1">
    <citation type="submission" date="2018-03" db="EMBL/GenBank/DDBJ databases">
        <title>Genomic Encyclopedia of Archaeal and Bacterial Type Strains, Phase II (KMG-II): from individual species to whole genera.</title>
        <authorList>
            <person name="Goeker M."/>
        </authorList>
    </citation>
    <scope>NUCLEOTIDE SEQUENCE [LARGE SCALE GENOMIC DNA]</scope>
    <source>
        <strain evidence="9 10">DSM 44720</strain>
    </source>
</reference>
<evidence type="ECO:0000256" key="3">
    <source>
        <dbReference type="ARBA" id="ARBA00023015"/>
    </source>
</evidence>
<dbReference type="NCBIfam" id="TIGR03298">
    <property type="entry name" value="argP"/>
    <property type="match status" value="1"/>
</dbReference>
<feature type="domain" description="HTH lysR-type" evidence="8">
    <location>
        <begin position="1"/>
        <end position="59"/>
    </location>
</feature>
<evidence type="ECO:0000256" key="7">
    <source>
        <dbReference type="ARBA" id="ARBA00074218"/>
    </source>
</evidence>
<comment type="caution">
    <text evidence="9">The sequence shown here is derived from an EMBL/GenBank/DDBJ whole genome shotgun (WGS) entry which is preliminary data.</text>
</comment>
<dbReference type="Pfam" id="PF00126">
    <property type="entry name" value="HTH_1"/>
    <property type="match status" value="1"/>
</dbReference>
<dbReference type="GO" id="GO:0003700">
    <property type="term" value="F:DNA-binding transcription factor activity"/>
    <property type="evidence" value="ECO:0007669"/>
    <property type="project" value="InterPro"/>
</dbReference>
<keyword evidence="5" id="KW-0010">Activator</keyword>
<sequence length="299" mass="32248">MPLDPVQLATFQAVVDHGSFDAAARVLHVTPSAVSQRVKALEQVVGQVLVRRTRPCEPTEAGRPLVRLGGQVDLLEREALAAARGALGGQARTRVAVVVNADSLAGWFLPVLTDLPDVLFELRTDDEGHTAELLRAGTVMAAVTSERTAVQGCRVTRLGAMRYLAVASPDCRDRWFADRDPAEAFATAPVVCFDRKDVIQRRFARSVTHRDTDPPTHYVPAAGSFTEAIRLGLGWGLVPEGIALPDLADGRLVDLAPGRHLDVPLYWQCWRLESTVLSSLTAAVRKAAAGALRQGTRGP</sequence>
<dbReference type="GO" id="GO:0003677">
    <property type="term" value="F:DNA binding"/>
    <property type="evidence" value="ECO:0007669"/>
    <property type="project" value="UniProtKB-KW"/>
</dbReference>
<dbReference type="InterPro" id="IPR050176">
    <property type="entry name" value="LTTR"/>
</dbReference>
<dbReference type="InterPro" id="IPR000847">
    <property type="entry name" value="LysR_HTH_N"/>
</dbReference>
<dbReference type="NCBIfam" id="NF009888">
    <property type="entry name" value="PRK13348.1"/>
    <property type="match status" value="1"/>
</dbReference>
<keyword evidence="4" id="KW-0238">DNA-binding</keyword>
<gene>
    <name evidence="9" type="ORF">CLV43_11392</name>
</gene>
<dbReference type="AlphaFoldDB" id="A0A2T0SQH9"/>
<dbReference type="InterPro" id="IPR017685">
    <property type="entry name" value="ArgP"/>
</dbReference>
<evidence type="ECO:0000256" key="6">
    <source>
        <dbReference type="ARBA" id="ARBA00023163"/>
    </source>
</evidence>
<keyword evidence="10" id="KW-1185">Reference proteome</keyword>
<dbReference type="RefSeq" id="WP_106193203.1">
    <property type="nucleotide sequence ID" value="NZ_PVTF01000013.1"/>
</dbReference>
<dbReference type="PANTHER" id="PTHR30579">
    <property type="entry name" value="TRANSCRIPTIONAL REGULATOR"/>
    <property type="match status" value="1"/>
</dbReference>
<dbReference type="SUPFAM" id="SSF46785">
    <property type="entry name" value="Winged helix' DNA-binding domain"/>
    <property type="match status" value="1"/>
</dbReference>
<dbReference type="Gene3D" id="3.40.190.290">
    <property type="match status" value="1"/>
</dbReference>
<comment type="similarity">
    <text evidence="1">Belongs to the LysR transcriptional regulatory family.</text>
</comment>
<name>A0A2T0SQH9_9PSEU</name>
<evidence type="ECO:0000256" key="1">
    <source>
        <dbReference type="ARBA" id="ARBA00009437"/>
    </source>
</evidence>
<accession>A0A2T0SQH9</accession>
<protein>
    <recommendedName>
        <fullName evidence="7">HTH-type transcriptional regulator LysG</fullName>
    </recommendedName>
</protein>
<dbReference type="Gene3D" id="1.10.10.10">
    <property type="entry name" value="Winged helix-like DNA-binding domain superfamily/Winged helix DNA-binding domain"/>
    <property type="match status" value="1"/>
</dbReference>
<evidence type="ECO:0000256" key="2">
    <source>
        <dbReference type="ARBA" id="ARBA00022491"/>
    </source>
</evidence>
<evidence type="ECO:0000256" key="4">
    <source>
        <dbReference type="ARBA" id="ARBA00023125"/>
    </source>
</evidence>
<dbReference type="SUPFAM" id="SSF53850">
    <property type="entry name" value="Periplasmic binding protein-like II"/>
    <property type="match status" value="1"/>
</dbReference>
<keyword evidence="2" id="KW-0678">Repressor</keyword>
<dbReference type="EMBL" id="PVTF01000013">
    <property type="protein sequence ID" value="PRY35665.1"/>
    <property type="molecule type" value="Genomic_DNA"/>
</dbReference>
<dbReference type="PANTHER" id="PTHR30579:SF2">
    <property type="entry name" value="HTH-TYPE TRANSCRIPTIONAL REGULATOR ARGP"/>
    <property type="match status" value="1"/>
</dbReference>
<dbReference type="InterPro" id="IPR005119">
    <property type="entry name" value="LysR_subst-bd"/>
</dbReference>
<evidence type="ECO:0000259" key="8">
    <source>
        <dbReference type="PROSITE" id="PS50931"/>
    </source>
</evidence>
<keyword evidence="6" id="KW-0804">Transcription</keyword>
<dbReference type="PROSITE" id="PS50931">
    <property type="entry name" value="HTH_LYSR"/>
    <property type="match status" value="1"/>
</dbReference>